<evidence type="ECO:0000313" key="5">
    <source>
        <dbReference type="Proteomes" id="UP000028045"/>
    </source>
</evidence>
<evidence type="ECO:0000259" key="2">
    <source>
        <dbReference type="Pfam" id="PF00144"/>
    </source>
</evidence>
<reference evidence="4 5" key="1">
    <citation type="journal article" date="2014" name="BMC Genomics">
        <title>Comparative genome sequencing reveals chemotype-specific gene clusters in the toxigenic black mold Stachybotrys.</title>
        <authorList>
            <person name="Semeiks J."/>
            <person name="Borek D."/>
            <person name="Otwinowski Z."/>
            <person name="Grishin N.V."/>
        </authorList>
    </citation>
    <scope>NUCLEOTIDE SEQUENCE [LARGE SCALE GENOMIC DNA]</scope>
    <source>
        <strain evidence="5">CBS 109288 / IBT 7711</strain>
    </source>
</reference>
<comment type="similarity">
    <text evidence="1">Belongs to the peptidase S12 family.</text>
</comment>
<evidence type="ECO:0000259" key="3">
    <source>
        <dbReference type="Pfam" id="PF11954"/>
    </source>
</evidence>
<name>A0A084AR35_STACB</name>
<dbReference type="InterPro" id="IPR012338">
    <property type="entry name" value="Beta-lactam/transpept-like"/>
</dbReference>
<dbReference type="SUPFAM" id="SSF56601">
    <property type="entry name" value="beta-lactamase/transpeptidase-like"/>
    <property type="match status" value="1"/>
</dbReference>
<accession>A0A084AR35</accession>
<sequence length="538" mass="60233">MVAAAIKNRLEASLPQAKQIMNIAGSCGAAVAVIHDGKLLHTEFIGYRDLENKLPVDDTTIFPCASLTKAVVAAAVALSVEDGHFAWDNRVKDILPHFHTKSEILRNHMTPIDCLSHRAGMQASLYWLGSMNNVLISCNKSMDFINDLKQIKSFRNEHLYNNLGYEIAGHILDKVTGVPWGNVLQSRIFQPLLMTRTGTRAYFDGGDNVAKGYCALEDTSVVEVVPMLSGDNTVGGAGSAMRSCIRDLVQLYAAFLNSNAHQLENDVTETPGSPLKQVPFLFSSKIAMNRISYHETSYALGWARVQTPAPIGAIGLNPDLVYPDKFPEVARDHPSQLILYHQGRMPGNLAAVNLIPSSKGAIIVLTNCLALNDAADWLGQMYLEDYLGVEKGTTLSLCQKKKKTAEAARGWHSKLTAQLQREQVPGTTPRDLHRYTGNYHNEARTMMIQVFVDEGSLLKMAFQGRQDEIFTLSHYHNDIFTWLVSRDELARRARFTNDNAEYFKISFDSNRARSVEYCTWWHDRFLPEPEKFVKETRH</sequence>
<dbReference type="InterPro" id="IPR021860">
    <property type="entry name" value="Peptidase_S12_Pab87-rel_C"/>
</dbReference>
<dbReference type="Pfam" id="PF00144">
    <property type="entry name" value="Beta-lactamase"/>
    <property type="match status" value="1"/>
</dbReference>
<dbReference type="PANTHER" id="PTHR46825">
    <property type="entry name" value="D-ALANYL-D-ALANINE-CARBOXYPEPTIDASE/ENDOPEPTIDASE AMPH"/>
    <property type="match status" value="1"/>
</dbReference>
<dbReference type="OrthoDB" id="5946976at2759"/>
<dbReference type="PANTHER" id="PTHR46825:SF14">
    <property type="entry name" value="BETA-LACTAMASE-RELATED DOMAIN-CONTAINING PROTEIN"/>
    <property type="match status" value="1"/>
</dbReference>
<feature type="domain" description="Peptidase S12 Pab87-related C-terminal" evidence="3">
    <location>
        <begin position="424"/>
        <end position="518"/>
    </location>
</feature>
<feature type="domain" description="Beta-lactamase-related" evidence="2">
    <location>
        <begin position="25"/>
        <end position="371"/>
    </location>
</feature>
<dbReference type="InterPro" id="IPR050491">
    <property type="entry name" value="AmpC-like"/>
</dbReference>
<evidence type="ECO:0000256" key="1">
    <source>
        <dbReference type="ARBA" id="ARBA00038215"/>
    </source>
</evidence>
<gene>
    <name evidence="4" type="ORF">S7711_04084</name>
</gene>
<keyword evidence="5" id="KW-1185">Reference proteome</keyword>
<dbReference type="Gene3D" id="2.40.128.600">
    <property type="match status" value="1"/>
</dbReference>
<dbReference type="EMBL" id="KL648604">
    <property type="protein sequence ID" value="KEY67764.1"/>
    <property type="molecule type" value="Genomic_DNA"/>
</dbReference>
<dbReference type="Pfam" id="PF11954">
    <property type="entry name" value="DUF3471"/>
    <property type="match status" value="1"/>
</dbReference>
<organism evidence="4 5">
    <name type="scientific">Stachybotrys chartarum (strain CBS 109288 / IBT 7711)</name>
    <name type="common">Toxic black mold</name>
    <name type="synonym">Stilbospora chartarum</name>
    <dbReference type="NCBI Taxonomy" id="1280523"/>
    <lineage>
        <taxon>Eukaryota</taxon>
        <taxon>Fungi</taxon>
        <taxon>Dikarya</taxon>
        <taxon>Ascomycota</taxon>
        <taxon>Pezizomycotina</taxon>
        <taxon>Sordariomycetes</taxon>
        <taxon>Hypocreomycetidae</taxon>
        <taxon>Hypocreales</taxon>
        <taxon>Stachybotryaceae</taxon>
        <taxon>Stachybotrys</taxon>
    </lineage>
</organism>
<dbReference type="AlphaFoldDB" id="A0A084AR35"/>
<evidence type="ECO:0000313" key="4">
    <source>
        <dbReference type="EMBL" id="KEY67764.1"/>
    </source>
</evidence>
<evidence type="ECO:0008006" key="6">
    <source>
        <dbReference type="Google" id="ProtNLM"/>
    </source>
</evidence>
<protein>
    <recommendedName>
        <fullName evidence="6">Beta-lactamase-related domain-containing protein</fullName>
    </recommendedName>
</protein>
<dbReference type="Gene3D" id="3.40.710.10">
    <property type="entry name" value="DD-peptidase/beta-lactamase superfamily"/>
    <property type="match status" value="1"/>
</dbReference>
<dbReference type="InterPro" id="IPR001466">
    <property type="entry name" value="Beta-lactam-related"/>
</dbReference>
<dbReference type="HOGENOM" id="CLU_020027_14_2_1"/>
<proteinExistence type="inferred from homology"/>
<dbReference type="Proteomes" id="UP000028045">
    <property type="component" value="Unassembled WGS sequence"/>
</dbReference>